<evidence type="ECO:0000313" key="2">
    <source>
        <dbReference type="Proteomes" id="UP000283523"/>
    </source>
</evidence>
<reference evidence="1 2" key="1">
    <citation type="submission" date="2018-08" db="EMBL/GenBank/DDBJ databases">
        <title>Fibrisoma montanum sp. nov., isolated from Danxia mountain soil.</title>
        <authorList>
            <person name="Huang Y."/>
        </authorList>
    </citation>
    <scope>NUCLEOTIDE SEQUENCE [LARGE SCALE GENOMIC DNA]</scope>
    <source>
        <strain evidence="1 2">HYT19</strain>
    </source>
</reference>
<dbReference type="Proteomes" id="UP000283523">
    <property type="component" value="Unassembled WGS sequence"/>
</dbReference>
<dbReference type="RefSeq" id="WP_119670004.1">
    <property type="nucleotide sequence ID" value="NZ_QXED01000007.1"/>
</dbReference>
<evidence type="ECO:0000313" key="1">
    <source>
        <dbReference type="EMBL" id="RIV19718.1"/>
    </source>
</evidence>
<organism evidence="1 2">
    <name type="scientific">Fibrisoma montanum</name>
    <dbReference type="NCBI Taxonomy" id="2305895"/>
    <lineage>
        <taxon>Bacteria</taxon>
        <taxon>Pseudomonadati</taxon>
        <taxon>Bacteroidota</taxon>
        <taxon>Cytophagia</taxon>
        <taxon>Cytophagales</taxon>
        <taxon>Spirosomataceae</taxon>
        <taxon>Fibrisoma</taxon>
    </lineage>
</organism>
<dbReference type="OrthoDB" id="1032063at2"/>
<protein>
    <submittedName>
        <fullName evidence="1">Uncharacterized protein</fullName>
    </submittedName>
</protein>
<name>A0A418M207_9BACT</name>
<comment type="caution">
    <text evidence="1">The sequence shown here is derived from an EMBL/GenBank/DDBJ whole genome shotgun (WGS) entry which is preliminary data.</text>
</comment>
<keyword evidence="2" id="KW-1185">Reference proteome</keyword>
<dbReference type="EMBL" id="QXED01000007">
    <property type="protein sequence ID" value="RIV19718.1"/>
    <property type="molecule type" value="Genomic_DNA"/>
</dbReference>
<sequence>MSLLQGTPIQYAGKQAMDYVVKPSVAYGKLEDFFKVIFGVKVKQQVIYIHPLNKITIADPGCGLGIQDKQINRTEKFWNPENVKAWYSQCWVDLKGTIHEEQLKSGNDKPDITDTVIEEYLLDALQGAAGRDLMRMVFLSRMNITAADLTGGADEVKNYNQFNGIWKRLKDGVAASTIKSFTIAKNAGANAAAQELAAGDGRKILAGLWKAQAKVMKQVPKRDKVFMVTRSIYENLEDELEANPQLESSTLRMLEGSENLSYRGINILIMDAVDEAIEADFLISGKYTEPHRAILTVKDNLQVALDVDTSDPTVFDAWYERKDEKWYAKLLYKIDTQVGEEQYVAVAF</sequence>
<accession>A0A418M207</accession>
<proteinExistence type="predicted"/>
<gene>
    <name evidence="1" type="ORF">DYU11_22580</name>
</gene>
<dbReference type="AlphaFoldDB" id="A0A418M207"/>